<dbReference type="SMART" id="SM00066">
    <property type="entry name" value="GAL4"/>
    <property type="match status" value="1"/>
</dbReference>
<dbReference type="CDD" id="cd12148">
    <property type="entry name" value="fungal_TF_MHR"/>
    <property type="match status" value="1"/>
</dbReference>
<dbReference type="InterPro" id="IPR001138">
    <property type="entry name" value="Zn2Cys6_DnaBD"/>
</dbReference>
<protein>
    <recommendedName>
        <fullName evidence="6">Zn(2)-C6 fungal-type domain-containing protein</fullName>
    </recommendedName>
</protein>
<gene>
    <name evidence="7" type="ORF">N7541_009401</name>
</gene>
<evidence type="ECO:0000256" key="5">
    <source>
        <dbReference type="ARBA" id="ARBA00023242"/>
    </source>
</evidence>
<keyword evidence="1" id="KW-0479">Metal-binding</keyword>
<evidence type="ECO:0000256" key="4">
    <source>
        <dbReference type="ARBA" id="ARBA00023163"/>
    </source>
</evidence>
<dbReference type="SMART" id="SM00906">
    <property type="entry name" value="Fungal_trans"/>
    <property type="match status" value="1"/>
</dbReference>
<dbReference type="PANTHER" id="PTHR47654:SF1">
    <property type="entry name" value="ZN(II)2CYS6 TRANSCRIPTION FACTOR (EUROFUNG)"/>
    <property type="match status" value="1"/>
</dbReference>
<keyword evidence="3" id="KW-0238">DNA-binding</keyword>
<accession>A0A9W9QLL1</accession>
<proteinExistence type="predicted"/>
<dbReference type="GO" id="GO:0006351">
    <property type="term" value="P:DNA-templated transcription"/>
    <property type="evidence" value="ECO:0007669"/>
    <property type="project" value="InterPro"/>
</dbReference>
<evidence type="ECO:0000259" key="6">
    <source>
        <dbReference type="PROSITE" id="PS50048"/>
    </source>
</evidence>
<dbReference type="Pfam" id="PF00172">
    <property type="entry name" value="Zn_clus"/>
    <property type="match status" value="1"/>
</dbReference>
<evidence type="ECO:0000256" key="2">
    <source>
        <dbReference type="ARBA" id="ARBA00023015"/>
    </source>
</evidence>
<keyword evidence="8" id="KW-1185">Reference proteome</keyword>
<organism evidence="7 8">
    <name type="scientific">Penicillium brevicompactum</name>
    <dbReference type="NCBI Taxonomy" id="5074"/>
    <lineage>
        <taxon>Eukaryota</taxon>
        <taxon>Fungi</taxon>
        <taxon>Dikarya</taxon>
        <taxon>Ascomycota</taxon>
        <taxon>Pezizomycotina</taxon>
        <taxon>Eurotiomycetes</taxon>
        <taxon>Eurotiomycetidae</taxon>
        <taxon>Eurotiales</taxon>
        <taxon>Aspergillaceae</taxon>
        <taxon>Penicillium</taxon>
    </lineage>
</organism>
<dbReference type="AlphaFoldDB" id="A0A9W9QLL1"/>
<dbReference type="GO" id="GO:0003677">
    <property type="term" value="F:DNA binding"/>
    <property type="evidence" value="ECO:0007669"/>
    <property type="project" value="UniProtKB-KW"/>
</dbReference>
<name>A0A9W9QLL1_PENBR</name>
<reference evidence="7" key="2">
    <citation type="journal article" date="2023" name="IMA Fungus">
        <title>Comparative genomic study of the Penicillium genus elucidates a diverse pangenome and 15 lateral gene transfer events.</title>
        <authorList>
            <person name="Petersen C."/>
            <person name="Sorensen T."/>
            <person name="Nielsen M.R."/>
            <person name="Sondergaard T.E."/>
            <person name="Sorensen J.L."/>
            <person name="Fitzpatrick D.A."/>
            <person name="Frisvad J.C."/>
            <person name="Nielsen K.L."/>
        </authorList>
    </citation>
    <scope>NUCLEOTIDE SEQUENCE</scope>
    <source>
        <strain evidence="7">IBT 35675</strain>
    </source>
</reference>
<sequence>MNPEHPSNHPENESTLSNYDLNILFSSQPSAFDFSADSLTGPDEVATCDRPNTKVQIPRIAHPGNLATSGRVSRACENCREQKAKCSGHRPTCDRCKDAGVRCLYGDRKGEKMAKQLSDLTTQVEAYKTLLQDLYPRLDKLSARHVDQTLQKLPYRLIPHADPEDTALTYGAIDYTEEDFNGGEELQAMGFVGEHSEIAWLYRLKRDLDQYTTTPTSNRSDRLSISSVNYFQDDFEISMLDDVDLSISPPHHVATQLVDNYFHTVHPAFPIIGMTTFIGQYNSFYANPNVRPGKRWLAVLNLIFAITARHLLLMGLPPHPEADSYLVYFTRAWRLGIDNVALLSHPNLQQVQVEGLAAFYLLSVGQINRSWRIFGIAIQSAVAMGLNLRSENDVIGHLSKETRYRVWWALFMLDTVLCVMTGRPPSTGETFCSTPLPLPYTEENFNNERIMQLISDQEARNVFMSSLLSTDPAIAARDTFASRLRSAQSERKGKQVEQNAEAPAPNISLYFLCAVDLAFLTRQAVDTLWLSRLPTEFYFNELDATQPFARERASLAFRFYTTKLIISQPCLRRLSDLSVAGQVLDLLPDEVDTVWLYKVTPWWCILHHIMQSSTILLIALSSRAHFVVADAANIAKKVKKATRWLKEMSAQDPSSQRAWLIYMNILSHHASKLGLEVDRGP</sequence>
<dbReference type="EMBL" id="JAPZBR010000008">
    <property type="protein sequence ID" value="KAJ5340277.1"/>
    <property type="molecule type" value="Genomic_DNA"/>
</dbReference>
<dbReference type="InterPro" id="IPR036864">
    <property type="entry name" value="Zn2-C6_fun-type_DNA-bd_sf"/>
</dbReference>
<dbReference type="CDD" id="cd00067">
    <property type="entry name" value="GAL4"/>
    <property type="match status" value="1"/>
</dbReference>
<dbReference type="Pfam" id="PF04082">
    <property type="entry name" value="Fungal_trans"/>
    <property type="match status" value="1"/>
</dbReference>
<feature type="domain" description="Zn(2)-C6 fungal-type" evidence="6">
    <location>
        <begin position="75"/>
        <end position="105"/>
    </location>
</feature>
<evidence type="ECO:0000256" key="3">
    <source>
        <dbReference type="ARBA" id="ARBA00023125"/>
    </source>
</evidence>
<dbReference type="PROSITE" id="PS50048">
    <property type="entry name" value="ZN2_CY6_FUNGAL_2"/>
    <property type="match status" value="1"/>
</dbReference>
<keyword evidence="5" id="KW-0539">Nucleus</keyword>
<comment type="caution">
    <text evidence="7">The sequence shown here is derived from an EMBL/GenBank/DDBJ whole genome shotgun (WGS) entry which is preliminary data.</text>
</comment>
<keyword evidence="2" id="KW-0805">Transcription regulation</keyword>
<dbReference type="PROSITE" id="PS00463">
    <property type="entry name" value="ZN2_CY6_FUNGAL_1"/>
    <property type="match status" value="1"/>
</dbReference>
<dbReference type="SUPFAM" id="SSF57701">
    <property type="entry name" value="Zn2/Cys6 DNA-binding domain"/>
    <property type="match status" value="1"/>
</dbReference>
<keyword evidence="4" id="KW-0804">Transcription</keyword>
<reference evidence="7" key="1">
    <citation type="submission" date="2022-12" db="EMBL/GenBank/DDBJ databases">
        <authorList>
            <person name="Petersen C."/>
        </authorList>
    </citation>
    <scope>NUCLEOTIDE SEQUENCE</scope>
    <source>
        <strain evidence="7">IBT 35675</strain>
    </source>
</reference>
<dbReference type="GO" id="GO:0000981">
    <property type="term" value="F:DNA-binding transcription factor activity, RNA polymerase II-specific"/>
    <property type="evidence" value="ECO:0007669"/>
    <property type="project" value="InterPro"/>
</dbReference>
<evidence type="ECO:0000256" key="1">
    <source>
        <dbReference type="ARBA" id="ARBA00022723"/>
    </source>
</evidence>
<dbReference type="PANTHER" id="PTHR47654">
    <property type="entry name" value="ZN(II)2CYS6 TRANSCRIPTION FACTOR (EUROFUNG)-RELATED"/>
    <property type="match status" value="1"/>
</dbReference>
<dbReference type="InterPro" id="IPR053230">
    <property type="entry name" value="Trans_reg_galc"/>
</dbReference>
<dbReference type="Proteomes" id="UP001148299">
    <property type="component" value="Unassembled WGS sequence"/>
</dbReference>
<evidence type="ECO:0000313" key="8">
    <source>
        <dbReference type="Proteomes" id="UP001148299"/>
    </source>
</evidence>
<dbReference type="InterPro" id="IPR007219">
    <property type="entry name" value="XnlR_reg_dom"/>
</dbReference>
<dbReference type="Gene3D" id="4.10.240.10">
    <property type="entry name" value="Zn(2)-C6 fungal-type DNA-binding domain"/>
    <property type="match status" value="1"/>
</dbReference>
<evidence type="ECO:0000313" key="7">
    <source>
        <dbReference type="EMBL" id="KAJ5340277.1"/>
    </source>
</evidence>
<dbReference type="GO" id="GO:0008270">
    <property type="term" value="F:zinc ion binding"/>
    <property type="evidence" value="ECO:0007669"/>
    <property type="project" value="InterPro"/>
</dbReference>